<keyword evidence="2" id="KW-1185">Reference proteome</keyword>
<evidence type="ECO:0000313" key="1">
    <source>
        <dbReference type="EMBL" id="MBW0582077.1"/>
    </source>
</evidence>
<reference evidence="1" key="1">
    <citation type="submission" date="2021-03" db="EMBL/GenBank/DDBJ databases">
        <title>Draft genome sequence of rust myrtle Austropuccinia psidii MF-1, a brazilian biotype.</title>
        <authorList>
            <person name="Quecine M.C."/>
            <person name="Pachon D.M.R."/>
            <person name="Bonatelli M.L."/>
            <person name="Correr F.H."/>
            <person name="Franceschini L.M."/>
            <person name="Leite T.F."/>
            <person name="Margarido G.R.A."/>
            <person name="Almeida C.A."/>
            <person name="Ferrarezi J.A."/>
            <person name="Labate C.A."/>
        </authorList>
    </citation>
    <scope>NUCLEOTIDE SEQUENCE</scope>
    <source>
        <strain evidence="1">MF-1</strain>
    </source>
</reference>
<dbReference type="EMBL" id="AVOT02111586">
    <property type="protein sequence ID" value="MBW0582077.1"/>
    <property type="molecule type" value="Genomic_DNA"/>
</dbReference>
<gene>
    <name evidence="1" type="ORF">O181_121792</name>
</gene>
<proteinExistence type="predicted"/>
<organism evidence="1 2">
    <name type="scientific">Austropuccinia psidii MF-1</name>
    <dbReference type="NCBI Taxonomy" id="1389203"/>
    <lineage>
        <taxon>Eukaryota</taxon>
        <taxon>Fungi</taxon>
        <taxon>Dikarya</taxon>
        <taxon>Basidiomycota</taxon>
        <taxon>Pucciniomycotina</taxon>
        <taxon>Pucciniomycetes</taxon>
        <taxon>Pucciniales</taxon>
        <taxon>Sphaerophragmiaceae</taxon>
        <taxon>Austropuccinia</taxon>
    </lineage>
</organism>
<dbReference type="Proteomes" id="UP000765509">
    <property type="component" value="Unassembled WGS sequence"/>
</dbReference>
<accession>A0A9Q3KLU3</accession>
<dbReference type="AlphaFoldDB" id="A0A9Q3KLU3"/>
<dbReference type="OrthoDB" id="2504515at2759"/>
<name>A0A9Q3KLU3_9BASI</name>
<comment type="caution">
    <text evidence="1">The sequence shown here is derived from an EMBL/GenBank/DDBJ whole genome shotgun (WGS) entry which is preliminary data.</text>
</comment>
<protein>
    <submittedName>
        <fullName evidence="1">Uncharacterized protein</fullName>
    </submittedName>
</protein>
<sequence>MDLIECLTMNPEPLQDPVKQAEVVKKKRQKTIGLLTGSMGVLNCHKYLAVINEENPFKIWKELNTNFTLNSVNNKPRVFLESLALRLDKGLDEFISSITRSLGKLALVGIIIGSPGDIN</sequence>
<evidence type="ECO:0000313" key="2">
    <source>
        <dbReference type="Proteomes" id="UP000765509"/>
    </source>
</evidence>